<keyword evidence="9 14" id="KW-0472">Membrane</keyword>
<keyword evidence="4" id="KW-0328">Glycosyltransferase</keyword>
<evidence type="ECO:0000313" key="15">
    <source>
        <dbReference type="EMBL" id="KAF1002825.1"/>
    </source>
</evidence>
<proteinExistence type="inferred from homology"/>
<accession>A0A6L5BBR4</accession>
<evidence type="ECO:0000256" key="11">
    <source>
        <dbReference type="ARBA" id="ARBA00023253"/>
    </source>
</evidence>
<dbReference type="Proteomes" id="UP000593563">
    <property type="component" value="Unassembled WGS sequence"/>
</dbReference>
<dbReference type="EMBL" id="WRXP01000352">
    <property type="protein sequence ID" value="KAF1002825.1"/>
    <property type="molecule type" value="Genomic_DNA"/>
</dbReference>
<evidence type="ECO:0000256" key="4">
    <source>
        <dbReference type="ARBA" id="ARBA00022676"/>
    </source>
</evidence>
<evidence type="ECO:0000256" key="6">
    <source>
        <dbReference type="ARBA" id="ARBA00022692"/>
    </source>
</evidence>
<sequence length="274" mass="31123">MCKCGDDSMVEREEMWKIGMKYVGVSKIGRPNLMVSRAPMMLWIVRGVTTLLIWTFVIRLLIMGEIMGPKLLKSWPSCFTPPTTLFAKEVKLSSVGVLPKDFHPPKTLGINHDVQIYIAAGEIYGGSRRMASLAAAYPNLVRKEKLLQPSELMYFQNHSSQMAALDYLVSLESDIFVPTYDGNMAKVVEGHRRYLGFKKTIALDRKLLVDLIDQYRSGSLSWDDFSLTVKESHADRMGTARRRLVMPDKPKEEDYFYANPHECLQPLVEPLGLT</sequence>
<protein>
    <recommendedName>
        <fullName evidence="13">O-fucosyltransferase family protein</fullName>
    </recommendedName>
</protein>
<dbReference type="GO" id="GO:0006004">
    <property type="term" value="P:fucose metabolic process"/>
    <property type="evidence" value="ECO:0007669"/>
    <property type="project" value="UniProtKB-KW"/>
</dbReference>
<keyword evidence="12" id="KW-0119">Carbohydrate metabolism</keyword>
<comment type="subcellular location">
    <subcellularLocation>
        <location evidence="1">Membrane</location>
        <topology evidence="1">Single-pass type II membrane protein</topology>
    </subcellularLocation>
</comment>
<keyword evidence="7" id="KW-0735">Signal-anchor</keyword>
<evidence type="ECO:0000256" key="1">
    <source>
        <dbReference type="ARBA" id="ARBA00004606"/>
    </source>
</evidence>
<evidence type="ECO:0000256" key="7">
    <source>
        <dbReference type="ARBA" id="ARBA00022968"/>
    </source>
</evidence>
<name>A0A6L5BBR4_APIGR</name>
<feature type="transmembrane region" description="Helical" evidence="14">
    <location>
        <begin position="40"/>
        <end position="62"/>
    </location>
</feature>
<evidence type="ECO:0000256" key="9">
    <source>
        <dbReference type="ARBA" id="ARBA00023136"/>
    </source>
</evidence>
<evidence type="ECO:0000256" key="12">
    <source>
        <dbReference type="ARBA" id="ARBA00023277"/>
    </source>
</evidence>
<gene>
    <name evidence="15" type="ORF">AG4045_023686</name>
</gene>
<organism evidence="15 16">
    <name type="scientific">Apium graveolens</name>
    <name type="common">Celery</name>
    <dbReference type="NCBI Taxonomy" id="4045"/>
    <lineage>
        <taxon>Eukaryota</taxon>
        <taxon>Viridiplantae</taxon>
        <taxon>Streptophyta</taxon>
        <taxon>Embryophyta</taxon>
        <taxon>Tracheophyta</taxon>
        <taxon>Spermatophyta</taxon>
        <taxon>Magnoliopsida</taxon>
        <taxon>eudicotyledons</taxon>
        <taxon>Gunneridae</taxon>
        <taxon>Pentapetalae</taxon>
        <taxon>asterids</taxon>
        <taxon>campanulids</taxon>
        <taxon>Apiales</taxon>
        <taxon>Apiaceae</taxon>
        <taxon>Apioideae</taxon>
        <taxon>apioid superclade</taxon>
        <taxon>Apieae</taxon>
        <taxon>Apium</taxon>
    </lineage>
</organism>
<dbReference type="PANTHER" id="PTHR31741:SF3">
    <property type="entry name" value="O-FUCOSYLTRANSFERASE FAMILY PROTEIN"/>
    <property type="match status" value="1"/>
</dbReference>
<dbReference type="PANTHER" id="PTHR31741">
    <property type="entry name" value="OS02G0726500 PROTEIN-RELATED"/>
    <property type="match status" value="1"/>
</dbReference>
<reference evidence="15" key="1">
    <citation type="submission" date="2020-01" db="EMBL/GenBank/DDBJ databases">
        <title>The Celery Genome Sequence Reveals Sequential Paleo-tetraploidization, Resistance Gene Elimination, Karyotype Evolution, and Functional Innovation in Apiales.</title>
        <authorList>
            <person name="Song X."/>
        </authorList>
    </citation>
    <scope>NUCLEOTIDE SEQUENCE</scope>
    <source>
        <tissue evidence="15">Leaf</tissue>
    </source>
</reference>
<keyword evidence="16" id="KW-1185">Reference proteome</keyword>
<evidence type="ECO:0000256" key="3">
    <source>
        <dbReference type="ARBA" id="ARBA00007737"/>
    </source>
</evidence>
<comment type="similarity">
    <text evidence="3">Belongs to the glycosyltransferase GT106 family.</text>
</comment>
<comment type="caution">
    <text evidence="15">The sequence shown here is derived from an EMBL/GenBank/DDBJ whole genome shotgun (WGS) entry which is preliminary data.</text>
</comment>
<evidence type="ECO:0000256" key="13">
    <source>
        <dbReference type="ARBA" id="ARBA00030350"/>
    </source>
</evidence>
<keyword evidence="10" id="KW-0325">Glycoprotein</keyword>
<evidence type="ECO:0000256" key="10">
    <source>
        <dbReference type="ARBA" id="ARBA00023180"/>
    </source>
</evidence>
<keyword evidence="8 14" id="KW-1133">Transmembrane helix</keyword>
<keyword evidence="6 14" id="KW-0812">Transmembrane</keyword>
<comment type="pathway">
    <text evidence="2">Glycan metabolism.</text>
</comment>
<keyword evidence="5" id="KW-0808">Transferase</keyword>
<dbReference type="Pfam" id="PF10250">
    <property type="entry name" value="O-FucT"/>
    <property type="match status" value="1"/>
</dbReference>
<evidence type="ECO:0000256" key="14">
    <source>
        <dbReference type="SAM" id="Phobius"/>
    </source>
</evidence>
<keyword evidence="11" id="KW-0294">Fucose metabolism</keyword>
<dbReference type="GO" id="GO:0016020">
    <property type="term" value="C:membrane"/>
    <property type="evidence" value="ECO:0007669"/>
    <property type="project" value="UniProtKB-SubCell"/>
</dbReference>
<dbReference type="GO" id="GO:0005737">
    <property type="term" value="C:cytoplasm"/>
    <property type="evidence" value="ECO:0007669"/>
    <property type="project" value="TreeGrafter"/>
</dbReference>
<evidence type="ECO:0000256" key="5">
    <source>
        <dbReference type="ARBA" id="ARBA00022679"/>
    </source>
</evidence>
<dbReference type="InterPro" id="IPR019378">
    <property type="entry name" value="GDP-Fuc_O-FucTrfase"/>
</dbReference>
<evidence type="ECO:0000256" key="2">
    <source>
        <dbReference type="ARBA" id="ARBA00004881"/>
    </source>
</evidence>
<dbReference type="AlphaFoldDB" id="A0A6L5BBR4"/>
<dbReference type="GO" id="GO:0016757">
    <property type="term" value="F:glycosyltransferase activity"/>
    <property type="evidence" value="ECO:0007669"/>
    <property type="project" value="UniProtKB-KW"/>
</dbReference>
<evidence type="ECO:0000256" key="8">
    <source>
        <dbReference type="ARBA" id="ARBA00022989"/>
    </source>
</evidence>
<evidence type="ECO:0000313" key="16">
    <source>
        <dbReference type="Proteomes" id="UP000593563"/>
    </source>
</evidence>